<organism evidence="4">
    <name type="scientific">Histophilus somni (strain 129Pt)</name>
    <name type="common">Haemophilus somnus</name>
    <dbReference type="NCBI Taxonomy" id="205914"/>
    <lineage>
        <taxon>Bacteria</taxon>
        <taxon>Pseudomonadati</taxon>
        <taxon>Pseudomonadota</taxon>
        <taxon>Gammaproteobacteria</taxon>
        <taxon>Pasteurellales</taxon>
        <taxon>Pasteurellaceae</taxon>
        <taxon>Histophilus</taxon>
    </lineage>
</organism>
<name>Q0I5Y8_HISS1</name>
<dbReference type="InterPro" id="IPR016162">
    <property type="entry name" value="Ald_DH_N"/>
</dbReference>
<dbReference type="InterPro" id="IPR016161">
    <property type="entry name" value="Ald_DH/histidinol_DH"/>
</dbReference>
<dbReference type="HOGENOM" id="CLU_2584827_0_0_6"/>
<gene>
    <name evidence="4" type="ordered locus">HS_1681</name>
</gene>
<sequence>MLVEQAGIPKGVFNVITGDAKAIGEILTQDDRVKKFGFTGSTVGHILMGHNVLPLSKKCLWSCEEMLLLSCLMILILMQR</sequence>
<dbReference type="SUPFAM" id="SSF53720">
    <property type="entry name" value="ALDH-like"/>
    <property type="match status" value="1"/>
</dbReference>
<dbReference type="AlphaFoldDB" id="Q0I5Y8"/>
<evidence type="ECO:0000313" key="4">
    <source>
        <dbReference type="EMBL" id="ABI25949.1"/>
    </source>
</evidence>
<dbReference type="Gene3D" id="3.40.605.10">
    <property type="entry name" value="Aldehyde Dehydrogenase, Chain A, domain 1"/>
    <property type="match status" value="1"/>
</dbReference>
<evidence type="ECO:0000256" key="2">
    <source>
        <dbReference type="ARBA" id="ARBA00023002"/>
    </source>
</evidence>
<keyword evidence="2" id="KW-0560">Oxidoreductase</keyword>
<dbReference type="EMBL" id="CP000436">
    <property type="protein sequence ID" value="ABI25949.1"/>
    <property type="molecule type" value="Genomic_DNA"/>
</dbReference>
<dbReference type="Pfam" id="PF00171">
    <property type="entry name" value="Aldedh"/>
    <property type="match status" value="1"/>
</dbReference>
<comment type="similarity">
    <text evidence="1">Belongs to the aldehyde dehydrogenase family.</text>
</comment>
<reference evidence="4" key="1">
    <citation type="submission" date="2006-08" db="EMBL/GenBank/DDBJ databases">
        <title>Complete genome sequence of Haemophilus somnus 129PT.</title>
        <authorList>
            <person name="Copeland A."/>
            <person name="Lucas S."/>
            <person name="Lapidus A."/>
            <person name="Barry K."/>
            <person name="Glavina del Rio T."/>
            <person name="Hammon N."/>
            <person name="Dalin E."/>
            <person name="Tice H."/>
            <person name="Pitluck S."/>
            <person name="Brettin T.S."/>
            <person name="Bruce D."/>
            <person name="Challacombe J.F."/>
            <person name="Chertkov O."/>
            <person name="Detter J.C."/>
            <person name="Gilna P."/>
            <person name="Han S."/>
            <person name="Misra M."/>
            <person name="Tapia R."/>
            <person name="Thayer N.N."/>
            <person name="Xie G."/>
            <person name="Inzana T.J."/>
            <person name="Duncan A.J."/>
            <person name="Siddaramppa S."/>
            <person name="Richardson P."/>
        </authorList>
    </citation>
    <scope>NUCLEOTIDE SEQUENCE</scope>
    <source>
        <strain evidence="4">129PT</strain>
    </source>
</reference>
<dbReference type="GO" id="GO:0016620">
    <property type="term" value="F:oxidoreductase activity, acting on the aldehyde or oxo group of donors, NAD or NADP as acceptor"/>
    <property type="evidence" value="ECO:0007669"/>
    <property type="project" value="UniProtKB-ARBA"/>
</dbReference>
<dbReference type="PANTHER" id="PTHR43353">
    <property type="entry name" value="SUCCINATE-SEMIALDEHYDE DEHYDROGENASE, MITOCHONDRIAL"/>
    <property type="match status" value="1"/>
</dbReference>
<dbReference type="PANTHER" id="PTHR43353:SF5">
    <property type="entry name" value="SUCCINATE-SEMIALDEHYDE DEHYDROGENASE, MITOCHONDRIAL"/>
    <property type="match status" value="1"/>
</dbReference>
<feature type="domain" description="Aldehyde dehydrogenase" evidence="3">
    <location>
        <begin position="2"/>
        <end position="46"/>
    </location>
</feature>
<proteinExistence type="inferred from homology"/>
<evidence type="ECO:0000256" key="1">
    <source>
        <dbReference type="ARBA" id="ARBA00009986"/>
    </source>
</evidence>
<protein>
    <submittedName>
        <fullName evidence="4">NAD-dependent aldehyde dehydrogenase</fullName>
    </submittedName>
</protein>
<dbReference type="InterPro" id="IPR050740">
    <property type="entry name" value="Aldehyde_DH_Superfamily"/>
</dbReference>
<dbReference type="KEGG" id="hso:HS_1681"/>
<evidence type="ECO:0000259" key="3">
    <source>
        <dbReference type="Pfam" id="PF00171"/>
    </source>
</evidence>
<dbReference type="InterPro" id="IPR015590">
    <property type="entry name" value="Aldehyde_DH_dom"/>
</dbReference>
<dbReference type="eggNOG" id="COG1012">
    <property type="taxonomic scope" value="Bacteria"/>
</dbReference>
<accession>Q0I5Y8</accession>